<reference evidence="2 3" key="1">
    <citation type="journal article" date="2014" name="Genome Announc.">
        <title>Draft Genome Sequence of the Haloacid-Degrading Burkholderia caribensis Strain MBA4.</title>
        <authorList>
            <person name="Pan Y."/>
            <person name="Kong K.F."/>
            <person name="Tsang J.S."/>
        </authorList>
    </citation>
    <scope>NUCLEOTIDE SEQUENCE [LARGE SCALE GENOMIC DNA]</scope>
    <source>
        <strain evidence="2 3">MBA4</strain>
    </source>
</reference>
<keyword evidence="1" id="KW-0732">Signal</keyword>
<evidence type="ECO:0000313" key="3">
    <source>
        <dbReference type="Proteomes" id="UP000019146"/>
    </source>
</evidence>
<feature type="signal peptide" evidence="1">
    <location>
        <begin position="1"/>
        <end position="27"/>
    </location>
</feature>
<protein>
    <submittedName>
        <fullName evidence="2">Uncharacterized protein</fullName>
    </submittedName>
</protein>
<gene>
    <name evidence="2" type="ORF">K788_0007785</name>
</gene>
<proteinExistence type="predicted"/>
<organism evidence="2 3">
    <name type="scientific">Paraburkholderia caribensis MBA4</name>
    <dbReference type="NCBI Taxonomy" id="1323664"/>
    <lineage>
        <taxon>Bacteria</taxon>
        <taxon>Pseudomonadati</taxon>
        <taxon>Pseudomonadota</taxon>
        <taxon>Betaproteobacteria</taxon>
        <taxon>Burkholderiales</taxon>
        <taxon>Burkholderiaceae</taxon>
        <taxon>Paraburkholderia</taxon>
    </lineage>
</organism>
<dbReference type="EMBL" id="CP012746">
    <property type="protein sequence ID" value="ALL63856.1"/>
    <property type="molecule type" value="Genomic_DNA"/>
</dbReference>
<dbReference type="Proteomes" id="UP000019146">
    <property type="component" value="Chromosome 1"/>
</dbReference>
<accession>A0A0P0R6P2</accession>
<dbReference type="KEGG" id="bcai:K788_0007785"/>
<dbReference type="AlphaFoldDB" id="A0A0P0R6P2"/>
<name>A0A0P0R6P2_9BURK</name>
<evidence type="ECO:0000313" key="2">
    <source>
        <dbReference type="EMBL" id="ALL63856.1"/>
    </source>
</evidence>
<evidence type="ECO:0000256" key="1">
    <source>
        <dbReference type="SAM" id="SignalP"/>
    </source>
</evidence>
<feature type="chain" id="PRO_5006053996" evidence="1">
    <location>
        <begin position="28"/>
        <end position="46"/>
    </location>
</feature>
<sequence>MAGAGGVTRAFLLAFALALARGLSAFADPCVKRGVAERQRFATGAS</sequence>